<name>A0A553CKJ0_9FLAO</name>
<proteinExistence type="predicted"/>
<organism evidence="1 2">
    <name type="scientific">Flavobacterium franklandianum</name>
    <dbReference type="NCBI Taxonomy" id="2594430"/>
    <lineage>
        <taxon>Bacteria</taxon>
        <taxon>Pseudomonadati</taxon>
        <taxon>Bacteroidota</taxon>
        <taxon>Flavobacteriia</taxon>
        <taxon>Flavobacteriales</taxon>
        <taxon>Flavobacteriaceae</taxon>
        <taxon>Flavobacterium</taxon>
    </lineage>
</organism>
<evidence type="ECO:0000313" key="1">
    <source>
        <dbReference type="EMBL" id="TRX20975.1"/>
    </source>
</evidence>
<dbReference type="Proteomes" id="UP000318585">
    <property type="component" value="Unassembled WGS sequence"/>
</dbReference>
<reference evidence="1 2" key="1">
    <citation type="submission" date="2019-07" db="EMBL/GenBank/DDBJ databases">
        <title>Novel species of Flavobacterium.</title>
        <authorList>
            <person name="Liu Q."/>
            <person name="Xin Y.-H."/>
        </authorList>
    </citation>
    <scope>NUCLEOTIDE SEQUENCE [LARGE SCALE GENOMIC DNA]</scope>
    <source>
        <strain evidence="1 2">LB3P56</strain>
    </source>
</reference>
<dbReference type="OrthoDB" id="1376644at2"/>
<sequence>MTAISNLFKATQTQKALAENQDSIDSNNSNAKCSQKKAMSIYEVAIRLEQEFYNRACGCSVKAQEDNLFDYTSFIKI</sequence>
<dbReference type="AlphaFoldDB" id="A0A553CKJ0"/>
<keyword evidence="2" id="KW-1185">Reference proteome</keyword>
<evidence type="ECO:0000313" key="2">
    <source>
        <dbReference type="Proteomes" id="UP000318585"/>
    </source>
</evidence>
<protein>
    <submittedName>
        <fullName evidence="1">Uncharacterized protein</fullName>
    </submittedName>
</protein>
<dbReference type="RefSeq" id="WP_144071538.1">
    <property type="nucleotide sequence ID" value="NZ_VJZR01000007.1"/>
</dbReference>
<gene>
    <name evidence="1" type="ORF">FNW17_09935</name>
</gene>
<dbReference type="EMBL" id="VJZR01000007">
    <property type="protein sequence ID" value="TRX20975.1"/>
    <property type="molecule type" value="Genomic_DNA"/>
</dbReference>
<comment type="caution">
    <text evidence="1">The sequence shown here is derived from an EMBL/GenBank/DDBJ whole genome shotgun (WGS) entry which is preliminary data.</text>
</comment>
<accession>A0A553CKJ0</accession>